<dbReference type="GO" id="GO:0046890">
    <property type="term" value="P:regulation of lipid biosynthetic process"/>
    <property type="evidence" value="ECO:0007669"/>
    <property type="project" value="UniProtKB-UniRule"/>
</dbReference>
<proteinExistence type="inferred from homology"/>
<evidence type="ECO:0000259" key="4">
    <source>
        <dbReference type="Pfam" id="PF18073"/>
    </source>
</evidence>
<dbReference type="InterPro" id="IPR011990">
    <property type="entry name" value="TPR-like_helical_dom_sf"/>
</dbReference>
<dbReference type="OrthoDB" id="507476at2"/>
<evidence type="ECO:0000256" key="3">
    <source>
        <dbReference type="SAM" id="Phobius"/>
    </source>
</evidence>
<feature type="topological domain" description="Cytoplasmic" evidence="2">
    <location>
        <begin position="23"/>
        <end position="397"/>
    </location>
</feature>
<dbReference type="GO" id="GO:0009898">
    <property type="term" value="C:cytoplasmic side of plasma membrane"/>
    <property type="evidence" value="ECO:0007669"/>
    <property type="project" value="UniProtKB-UniRule"/>
</dbReference>
<keyword evidence="2" id="KW-0408">Iron</keyword>
<gene>
    <name evidence="5" type="primary">lapB_2</name>
    <name evidence="2" type="synonym">lapB</name>
    <name evidence="5" type="ORF">DPBNPPHM_04092</name>
</gene>
<accession>A0A5S9PUV0</accession>
<keyword evidence="1 2" id="KW-0479">Metal-binding</keyword>
<comment type="function">
    <text evidence="2">Modulates cellular lipopolysaccharide (LPS) levels by regulating LpxC, which is involved in lipid A biosynthesis. May act by modulating the proteolytic activity of FtsH towards LpxC. May also coordinate assembly of proteins involved in LPS synthesis at the plasma membrane.</text>
</comment>
<keyword evidence="2" id="KW-0677">Repeat</keyword>
<evidence type="ECO:0000313" key="5">
    <source>
        <dbReference type="EMBL" id="CAA0108212.1"/>
    </source>
</evidence>
<keyword evidence="2 3" id="KW-0812">Transmembrane</keyword>
<feature type="binding site" evidence="2">
    <location>
        <position position="382"/>
    </location>
    <ligand>
        <name>Fe cation</name>
        <dbReference type="ChEBI" id="CHEBI:24875"/>
    </ligand>
</feature>
<dbReference type="GO" id="GO:0005506">
    <property type="term" value="F:iron ion binding"/>
    <property type="evidence" value="ECO:0007669"/>
    <property type="project" value="UniProtKB-UniRule"/>
</dbReference>
<feature type="binding site" evidence="2">
    <location>
        <position position="365"/>
    </location>
    <ligand>
        <name>Fe cation</name>
        <dbReference type="ChEBI" id="CHEBI:24875"/>
    </ligand>
</feature>
<keyword evidence="2" id="KW-1003">Cell membrane</keyword>
<protein>
    <recommendedName>
        <fullName evidence="2">Lipopolysaccharide assembly protein B</fullName>
    </recommendedName>
</protein>
<dbReference type="SUPFAM" id="SSF48452">
    <property type="entry name" value="TPR-like"/>
    <property type="match status" value="2"/>
</dbReference>
<evidence type="ECO:0000256" key="2">
    <source>
        <dbReference type="HAMAP-Rule" id="MF_00994"/>
    </source>
</evidence>
<dbReference type="Proteomes" id="UP000434580">
    <property type="component" value="Unassembled WGS sequence"/>
</dbReference>
<dbReference type="HAMAP" id="MF_00994">
    <property type="entry name" value="LPS_assembly_LapB"/>
    <property type="match status" value="1"/>
</dbReference>
<dbReference type="EMBL" id="CACSII010000013">
    <property type="protein sequence ID" value="CAA0108212.1"/>
    <property type="molecule type" value="Genomic_DNA"/>
</dbReference>
<evidence type="ECO:0000256" key="1">
    <source>
        <dbReference type="ARBA" id="ARBA00022723"/>
    </source>
</evidence>
<comment type="subcellular location">
    <subcellularLocation>
        <location evidence="2">Cell inner membrane</location>
        <topology evidence="2">Single-pass membrane protein</topology>
        <orientation evidence="2">Cytoplasmic side</orientation>
    </subcellularLocation>
</comment>
<keyword evidence="2 3" id="KW-0472">Membrane</keyword>
<organism evidence="5 6">
    <name type="scientific">BD1-7 clade bacterium</name>
    <dbReference type="NCBI Taxonomy" id="2029982"/>
    <lineage>
        <taxon>Bacteria</taxon>
        <taxon>Pseudomonadati</taxon>
        <taxon>Pseudomonadota</taxon>
        <taxon>Gammaproteobacteria</taxon>
        <taxon>Cellvibrionales</taxon>
        <taxon>Spongiibacteraceae</taxon>
        <taxon>BD1-7 clade</taxon>
    </lineage>
</organism>
<dbReference type="InterPro" id="IPR041166">
    <property type="entry name" value="Rubredoxin_2"/>
</dbReference>
<feature type="domain" description="LapB rubredoxin metal binding" evidence="4">
    <location>
        <begin position="363"/>
        <end position="389"/>
    </location>
</feature>
<keyword evidence="2 3" id="KW-1133">Transmembrane helix</keyword>
<dbReference type="GO" id="GO:0008653">
    <property type="term" value="P:lipopolysaccharide metabolic process"/>
    <property type="evidence" value="ECO:0007669"/>
    <property type="project" value="InterPro"/>
</dbReference>
<dbReference type="AlphaFoldDB" id="A0A5S9PUV0"/>
<dbReference type="InterPro" id="IPR030865">
    <property type="entry name" value="LapB"/>
</dbReference>
<dbReference type="Pfam" id="PF18073">
    <property type="entry name" value="Zn_ribbon_LapB"/>
    <property type="match status" value="1"/>
</dbReference>
<name>A0A5S9PUV0_9GAMM</name>
<comment type="similarity">
    <text evidence="2">Belongs to the LapB family.</text>
</comment>
<evidence type="ECO:0000313" key="6">
    <source>
        <dbReference type="Proteomes" id="UP000434580"/>
    </source>
</evidence>
<keyword evidence="2" id="KW-0997">Cell inner membrane</keyword>
<dbReference type="Gene3D" id="1.25.40.10">
    <property type="entry name" value="Tetratricopeptide repeat domain"/>
    <property type="match status" value="1"/>
</dbReference>
<dbReference type="Pfam" id="PF13432">
    <property type="entry name" value="TPR_16"/>
    <property type="match status" value="1"/>
</dbReference>
<feature type="binding site" evidence="2">
    <location>
        <position position="379"/>
    </location>
    <ligand>
        <name>Fe cation</name>
        <dbReference type="ChEBI" id="CHEBI:24875"/>
    </ligand>
</feature>
<keyword evidence="2" id="KW-0802">TPR repeat</keyword>
<feature type="transmembrane region" description="Helical" evidence="3">
    <location>
        <begin position="6"/>
        <end position="26"/>
    </location>
</feature>
<feature type="binding site" evidence="2">
    <location>
        <position position="368"/>
    </location>
    <ligand>
        <name>Fe cation</name>
        <dbReference type="ChEBI" id="CHEBI:24875"/>
    </ligand>
</feature>
<reference evidence="5 6" key="1">
    <citation type="submission" date="2019-11" db="EMBL/GenBank/DDBJ databases">
        <authorList>
            <person name="Holert J."/>
        </authorList>
    </citation>
    <scope>NUCLEOTIDE SEQUENCE [LARGE SCALE GENOMIC DNA]</scope>
    <source>
        <strain evidence="5">BC5_2</strain>
    </source>
</reference>
<sequence length="397" mass="45911">MTSEIGLFLAVFLAIFIGWLLGKFPWSTFWKKFRNRGWRKAYMEGIHLLLNQESDQAIETFLHSWAVSSDNFDLHNALANMLRRKGEVDRAIRIHANLIECEKLHKEQVRQASIELANDYIKAGLLDRAERLLINVVNSSRDFEERALELLQQIYELEKEWYKAIVVAEQLAPRRSVAFESNTLSSGKERVEIAHYYCEIAEEALQDDNFRASEEALDQALRYDARCARAAIIRAEMAYERGDADTAIRELQEVADYEPYLIVESLDVLERCYGDRVDELVVYLRAFIDNYPSSRLDAAIFRLMKSSSRNDADEFLFERVKIRPTLSGLDLLVASESDTAAGYSKSRLMHELVSEVLQSKPQYQCRSCGYSGNHMHWQCPQCHSWDTVRRIRGKEGD</sequence>